<reference evidence="3 4" key="1">
    <citation type="submission" date="2021-06" db="EMBL/GenBank/DDBJ databases">
        <authorList>
            <person name="Palmer J.M."/>
        </authorList>
    </citation>
    <scope>NUCLEOTIDE SEQUENCE [LARGE SCALE GENOMIC DNA]</scope>
    <source>
        <strain evidence="3 4">CL_MEX2019</strain>
        <tissue evidence="3">Muscle</tissue>
    </source>
</reference>
<accession>A0ABU7D2K9</accession>
<feature type="coiled-coil region" evidence="1">
    <location>
        <begin position="5"/>
        <end position="39"/>
    </location>
</feature>
<keyword evidence="1" id="KW-0175">Coiled coil</keyword>
<evidence type="ECO:0000313" key="3">
    <source>
        <dbReference type="EMBL" id="MED6268591.1"/>
    </source>
</evidence>
<comment type="caution">
    <text evidence="3">The sequence shown here is derived from an EMBL/GenBank/DDBJ whole genome shotgun (WGS) entry which is preliminary data.</text>
</comment>
<name>A0ABU7D2K9_9TELE</name>
<feature type="compositionally biased region" description="Low complexity" evidence="2">
    <location>
        <begin position="62"/>
        <end position="76"/>
    </location>
</feature>
<organism evidence="3 4">
    <name type="scientific">Characodon lateralis</name>
    <dbReference type="NCBI Taxonomy" id="208331"/>
    <lineage>
        <taxon>Eukaryota</taxon>
        <taxon>Metazoa</taxon>
        <taxon>Chordata</taxon>
        <taxon>Craniata</taxon>
        <taxon>Vertebrata</taxon>
        <taxon>Euteleostomi</taxon>
        <taxon>Actinopterygii</taxon>
        <taxon>Neopterygii</taxon>
        <taxon>Teleostei</taxon>
        <taxon>Neoteleostei</taxon>
        <taxon>Acanthomorphata</taxon>
        <taxon>Ovalentaria</taxon>
        <taxon>Atherinomorphae</taxon>
        <taxon>Cyprinodontiformes</taxon>
        <taxon>Goodeidae</taxon>
        <taxon>Characodon</taxon>
    </lineage>
</organism>
<dbReference type="Proteomes" id="UP001352852">
    <property type="component" value="Unassembled WGS sequence"/>
</dbReference>
<dbReference type="PANTHER" id="PTHR12784">
    <property type="entry name" value="STEERIN"/>
    <property type="match status" value="1"/>
</dbReference>
<protein>
    <submittedName>
        <fullName evidence="3">Uncharacterized protein</fullName>
    </submittedName>
</protein>
<proteinExistence type="predicted"/>
<dbReference type="EMBL" id="JAHUTJ010010795">
    <property type="protein sequence ID" value="MED6268591.1"/>
    <property type="molecule type" value="Genomic_DNA"/>
</dbReference>
<feature type="region of interest" description="Disordered" evidence="2">
    <location>
        <begin position="55"/>
        <end position="103"/>
    </location>
</feature>
<evidence type="ECO:0000256" key="1">
    <source>
        <dbReference type="SAM" id="Coils"/>
    </source>
</evidence>
<evidence type="ECO:0000313" key="4">
    <source>
        <dbReference type="Proteomes" id="UP001352852"/>
    </source>
</evidence>
<dbReference type="PANTHER" id="PTHR12784:SF18">
    <property type="entry name" value="NEURON NAVIGATOR 3"/>
    <property type="match status" value="1"/>
</dbReference>
<evidence type="ECO:0000256" key="2">
    <source>
        <dbReference type="SAM" id="MobiDB-lite"/>
    </source>
</evidence>
<dbReference type="InterPro" id="IPR039041">
    <property type="entry name" value="Nav/unc-53"/>
</dbReference>
<gene>
    <name evidence="3" type="ORF">CHARACLAT_023995</name>
</gene>
<keyword evidence="4" id="KW-1185">Reference proteome</keyword>
<sequence length="130" mass="14277">MTCRLQSLTMTAEQKESELVELRETIEMLKTQNTDAQTAIQVALNGPDHLHKDLRIRRQHSSESMSSINSAASHASMGSLGKDAEDKKKKKKSWVSGKGREKLPCELHSQGIKKASTTASTVIGRAVCTQ</sequence>